<organism evidence="3">
    <name type="scientific">Timema shepardi</name>
    <name type="common">Walking stick</name>
    <dbReference type="NCBI Taxonomy" id="629360"/>
    <lineage>
        <taxon>Eukaryota</taxon>
        <taxon>Metazoa</taxon>
        <taxon>Ecdysozoa</taxon>
        <taxon>Arthropoda</taxon>
        <taxon>Hexapoda</taxon>
        <taxon>Insecta</taxon>
        <taxon>Pterygota</taxon>
        <taxon>Neoptera</taxon>
        <taxon>Polyneoptera</taxon>
        <taxon>Phasmatodea</taxon>
        <taxon>Timematodea</taxon>
        <taxon>Timematoidea</taxon>
        <taxon>Timematidae</taxon>
        <taxon>Timema</taxon>
    </lineage>
</organism>
<protein>
    <submittedName>
        <fullName evidence="3">Uncharacterized protein</fullName>
    </submittedName>
</protein>
<proteinExistence type="predicted"/>
<dbReference type="AlphaFoldDB" id="A0A7R9AWU1"/>
<feature type="region of interest" description="Disordered" evidence="1">
    <location>
        <begin position="94"/>
        <end position="146"/>
    </location>
</feature>
<accession>A0A7R9AWU1</accession>
<feature type="transmembrane region" description="Helical" evidence="2">
    <location>
        <begin position="25"/>
        <end position="44"/>
    </location>
</feature>
<feature type="region of interest" description="Disordered" evidence="1">
    <location>
        <begin position="174"/>
        <end position="196"/>
    </location>
</feature>
<keyword evidence="2" id="KW-0812">Transmembrane</keyword>
<keyword evidence="2" id="KW-0472">Membrane</keyword>
<evidence type="ECO:0000256" key="2">
    <source>
        <dbReference type="SAM" id="Phobius"/>
    </source>
</evidence>
<evidence type="ECO:0000256" key="1">
    <source>
        <dbReference type="SAM" id="MobiDB-lite"/>
    </source>
</evidence>
<sequence length="359" mass="39339">MSKLALSSPTDGVRCVDIARLRDDAMLLLFFYLNVILNCILGLFRQSRVYIPQSAKREGAEAVAQNPEILRRPQAVLSGRRGWCRDTTSSHVLKQAGEISSNRSSSGRGQDAAATTNMTKSSSAVAVRDPSGSGGSSGASSVGSLHRRQPPLMLRGASSSLTVAPVLHASTSAEPTLVTHSTTKHSNRYVSDGKKRDGVAGTHRVEVSPWRVTLLWVCPSGPAGATFVPTDSHRRRRLFAGMKSLSMLGARGGSPSSARSISLPERTYDRPYWLLLELGQGTYDRPYWLLLELDQGTCDRPYWLLLELGQGTCDRPYWLLLELDQGTCDRPYWLLLGLGQGTDEHHPSSIEYTDRIQSI</sequence>
<name>A0A7R9AWU1_TIMSH</name>
<reference evidence="3" key="1">
    <citation type="submission" date="2020-11" db="EMBL/GenBank/DDBJ databases">
        <authorList>
            <person name="Tran Van P."/>
        </authorList>
    </citation>
    <scope>NUCLEOTIDE SEQUENCE</scope>
</reference>
<feature type="compositionally biased region" description="Polar residues" evidence="1">
    <location>
        <begin position="94"/>
        <end position="124"/>
    </location>
</feature>
<evidence type="ECO:0000313" key="3">
    <source>
        <dbReference type="EMBL" id="CAD7262091.1"/>
    </source>
</evidence>
<gene>
    <name evidence="3" type="ORF">TSIB3V08_LOCUS6209</name>
</gene>
<keyword evidence="2" id="KW-1133">Transmembrane helix</keyword>
<dbReference type="EMBL" id="OC002600">
    <property type="protein sequence ID" value="CAD7262091.1"/>
    <property type="molecule type" value="Genomic_DNA"/>
</dbReference>